<dbReference type="STRING" id="93759.A0A1R3KHP4"/>
<comment type="caution">
    <text evidence="12">The sequence shown here is derived from an EMBL/GenBank/DDBJ whole genome shotgun (WGS) entry which is preliminary data.</text>
</comment>
<dbReference type="AlphaFoldDB" id="A0A1R3KHP4"/>
<evidence type="ECO:0000256" key="1">
    <source>
        <dbReference type="ARBA" id="ARBA00001974"/>
    </source>
</evidence>
<dbReference type="Proteomes" id="UP000187203">
    <property type="component" value="Unassembled WGS sequence"/>
</dbReference>
<dbReference type="InterPro" id="IPR050982">
    <property type="entry name" value="Auxin_biosynth/cation_transpt"/>
</dbReference>
<dbReference type="Gene3D" id="3.50.50.60">
    <property type="entry name" value="FAD/NAD(P)-binding domain"/>
    <property type="match status" value="1"/>
</dbReference>
<dbReference type="EC" id="1.-.-.-" evidence="11"/>
<evidence type="ECO:0000256" key="6">
    <source>
        <dbReference type="ARBA" id="ARBA00022857"/>
    </source>
</evidence>
<name>A0A1R3KHP4_9ROSI</name>
<dbReference type="GO" id="GO:0103075">
    <property type="term" value="F:indole-3-pyruvate monooxygenase activity"/>
    <property type="evidence" value="ECO:0007669"/>
    <property type="project" value="UniProtKB-EC"/>
</dbReference>
<dbReference type="InterPro" id="IPR000960">
    <property type="entry name" value="Flavin_mOase"/>
</dbReference>
<dbReference type="EMBL" id="AWUE01013554">
    <property type="protein sequence ID" value="OMP06590.1"/>
    <property type="molecule type" value="Genomic_DNA"/>
</dbReference>
<keyword evidence="9" id="KW-0073">Auxin biosynthesis</keyword>
<evidence type="ECO:0000313" key="13">
    <source>
        <dbReference type="Proteomes" id="UP000187203"/>
    </source>
</evidence>
<evidence type="ECO:0000256" key="2">
    <source>
        <dbReference type="ARBA" id="ARBA00004814"/>
    </source>
</evidence>
<reference evidence="13" key="1">
    <citation type="submission" date="2013-09" db="EMBL/GenBank/DDBJ databases">
        <title>Corchorus olitorius genome sequencing.</title>
        <authorList>
            <person name="Alam M."/>
            <person name="Haque M.S."/>
            <person name="Islam M.S."/>
            <person name="Emdad E.M."/>
            <person name="Islam M.M."/>
            <person name="Ahmed B."/>
            <person name="Halim A."/>
            <person name="Hossen Q.M.M."/>
            <person name="Hossain M.Z."/>
            <person name="Ahmed R."/>
            <person name="Khan M.M."/>
            <person name="Islam R."/>
            <person name="Rashid M.M."/>
            <person name="Khan S.A."/>
            <person name="Rahman M.S."/>
            <person name="Alam M."/>
            <person name="Yahiya A.S."/>
            <person name="Khan M.S."/>
            <person name="Azam M.S."/>
            <person name="Haque T."/>
            <person name="Lashkar M.Z.H."/>
            <person name="Akhand A.I."/>
            <person name="Morshed G."/>
            <person name="Roy S."/>
            <person name="Uddin K.S."/>
            <person name="Rabeya T."/>
            <person name="Hossain A.S."/>
            <person name="Chowdhury A."/>
            <person name="Snigdha A.R."/>
            <person name="Mortoza M.S."/>
            <person name="Matin S.A."/>
            <person name="Hoque S.M.E."/>
            <person name="Islam M.K."/>
            <person name="Roy D.K."/>
            <person name="Haider R."/>
            <person name="Moosa M.M."/>
            <person name="Elias S.M."/>
            <person name="Hasan A.M."/>
            <person name="Jahan S."/>
            <person name="Shafiuddin M."/>
            <person name="Mahmood N."/>
            <person name="Shommy N.S."/>
        </authorList>
    </citation>
    <scope>NUCLEOTIDE SEQUENCE [LARGE SCALE GENOMIC DNA]</scope>
    <source>
        <strain evidence="13">cv. O-4</strain>
    </source>
</reference>
<proteinExistence type="inferred from homology"/>
<keyword evidence="5 11" id="KW-0274">FAD</keyword>
<evidence type="ECO:0000256" key="9">
    <source>
        <dbReference type="ARBA" id="ARBA00023070"/>
    </source>
</evidence>
<keyword evidence="7 11" id="KW-0560">Oxidoreductase</keyword>
<dbReference type="PRINTS" id="PR00368">
    <property type="entry name" value="FADPNR"/>
</dbReference>
<comment type="cofactor">
    <cofactor evidence="1 11">
        <name>FAD</name>
        <dbReference type="ChEBI" id="CHEBI:57692"/>
    </cofactor>
</comment>
<dbReference type="GO" id="GO:0004499">
    <property type="term" value="F:N,N-dimethylaniline monooxygenase activity"/>
    <property type="evidence" value="ECO:0007669"/>
    <property type="project" value="InterPro"/>
</dbReference>
<evidence type="ECO:0000313" key="12">
    <source>
        <dbReference type="EMBL" id="OMP06590.1"/>
    </source>
</evidence>
<sequence>MEEEPMVIVVGAGPSGLAMAACLHHRSIPYIILDREDCTASLWRKYSYDRLHLHLVKQFCALPHLPFPDSYPTYVSKNLFLNYFDDYTSRFNITPLFRRRVESAEFDEATSNKWIVKARNLDSGEVEEFAARFLAVASGETCDPYTPEIEGLKTFPGEVLHSTQYKNGKAFKDQNVLVVGAGNSGMEISLDLANHGAKTSIVIRSPIHILSKWMIYWGVKLVKYIPFNIVDRGVAIVSRLYYGDLTKYGIRRPEKGPFFIKAVYGRFPVLDLGTCSKIKSGEIQVLPGISSIRGNEVEFNNGKTHPFDSIIFCTGFKRTTKLWLKGDDYLLNEDGFSKQSPPTHWKGKNGLYCVGLSRRGLFGAATEAQSIADDIHNLLSN</sequence>
<accession>A0A1R3KHP4</accession>
<dbReference type="PIRSF" id="PIRSF000332">
    <property type="entry name" value="FMO"/>
    <property type="match status" value="1"/>
</dbReference>
<keyword evidence="4 11" id="KW-0285">Flavoprotein</keyword>
<organism evidence="12 13">
    <name type="scientific">Corchorus olitorius</name>
    <dbReference type="NCBI Taxonomy" id="93759"/>
    <lineage>
        <taxon>Eukaryota</taxon>
        <taxon>Viridiplantae</taxon>
        <taxon>Streptophyta</taxon>
        <taxon>Embryophyta</taxon>
        <taxon>Tracheophyta</taxon>
        <taxon>Spermatophyta</taxon>
        <taxon>Magnoliopsida</taxon>
        <taxon>eudicotyledons</taxon>
        <taxon>Gunneridae</taxon>
        <taxon>Pentapetalae</taxon>
        <taxon>rosids</taxon>
        <taxon>malvids</taxon>
        <taxon>Malvales</taxon>
        <taxon>Malvaceae</taxon>
        <taxon>Grewioideae</taxon>
        <taxon>Apeibeae</taxon>
        <taxon>Corchorus</taxon>
    </lineage>
</organism>
<dbReference type="GO" id="GO:0009851">
    <property type="term" value="P:auxin biosynthetic process"/>
    <property type="evidence" value="ECO:0007669"/>
    <property type="project" value="UniProtKB-KW"/>
</dbReference>
<evidence type="ECO:0000256" key="4">
    <source>
        <dbReference type="ARBA" id="ARBA00022630"/>
    </source>
</evidence>
<keyword evidence="8 11" id="KW-0503">Monooxygenase</keyword>
<gene>
    <name evidence="12" type="ORF">COLO4_08027</name>
</gene>
<dbReference type="Pfam" id="PF00743">
    <property type="entry name" value="FMO-like"/>
    <property type="match status" value="1"/>
</dbReference>
<evidence type="ECO:0000256" key="10">
    <source>
        <dbReference type="ARBA" id="ARBA00047707"/>
    </source>
</evidence>
<evidence type="ECO:0000256" key="5">
    <source>
        <dbReference type="ARBA" id="ARBA00022827"/>
    </source>
</evidence>
<evidence type="ECO:0000256" key="3">
    <source>
        <dbReference type="ARBA" id="ARBA00009183"/>
    </source>
</evidence>
<evidence type="ECO:0000256" key="11">
    <source>
        <dbReference type="RuleBase" id="RU361177"/>
    </source>
</evidence>
<evidence type="ECO:0000256" key="8">
    <source>
        <dbReference type="ARBA" id="ARBA00023033"/>
    </source>
</evidence>
<evidence type="ECO:0000256" key="7">
    <source>
        <dbReference type="ARBA" id="ARBA00023002"/>
    </source>
</evidence>
<comment type="similarity">
    <text evidence="3 11">Belongs to the FMO family.</text>
</comment>
<comment type="catalytic activity">
    <reaction evidence="10">
        <text>indole-3-pyruvate + NADPH + O2 + H(+) = (indol-3-yl)acetate + CO2 + NADP(+) + H2O</text>
        <dbReference type="Rhea" id="RHEA:34331"/>
        <dbReference type="ChEBI" id="CHEBI:15377"/>
        <dbReference type="ChEBI" id="CHEBI:15378"/>
        <dbReference type="ChEBI" id="CHEBI:15379"/>
        <dbReference type="ChEBI" id="CHEBI:16526"/>
        <dbReference type="ChEBI" id="CHEBI:17640"/>
        <dbReference type="ChEBI" id="CHEBI:30854"/>
        <dbReference type="ChEBI" id="CHEBI:57783"/>
        <dbReference type="ChEBI" id="CHEBI:58349"/>
        <dbReference type="EC" id="1.14.13.168"/>
    </reaction>
</comment>
<dbReference type="SUPFAM" id="SSF51905">
    <property type="entry name" value="FAD/NAD(P)-binding domain"/>
    <property type="match status" value="2"/>
</dbReference>
<dbReference type="PANTHER" id="PTHR43539:SF42">
    <property type="entry name" value="OS01G0273800 PROTEIN"/>
    <property type="match status" value="1"/>
</dbReference>
<dbReference type="InterPro" id="IPR020946">
    <property type="entry name" value="Flavin_mOase-like"/>
</dbReference>
<dbReference type="OrthoDB" id="66881at2759"/>
<protein>
    <recommendedName>
        <fullName evidence="11">Flavin-containing monooxygenase</fullName>
        <ecNumber evidence="11">1.-.-.-</ecNumber>
    </recommendedName>
</protein>
<dbReference type="InterPro" id="IPR036188">
    <property type="entry name" value="FAD/NAD-bd_sf"/>
</dbReference>
<dbReference type="PANTHER" id="PTHR43539">
    <property type="entry name" value="FLAVIN-BINDING MONOOXYGENASE-LIKE PROTEIN (AFU_ORTHOLOGUE AFUA_4G09220)"/>
    <property type="match status" value="1"/>
</dbReference>
<dbReference type="GO" id="GO:0050661">
    <property type="term" value="F:NADP binding"/>
    <property type="evidence" value="ECO:0007669"/>
    <property type="project" value="InterPro"/>
</dbReference>
<dbReference type="PRINTS" id="PR00469">
    <property type="entry name" value="PNDRDTASEII"/>
</dbReference>
<keyword evidence="13" id="KW-1185">Reference proteome</keyword>
<comment type="pathway">
    <text evidence="2">Plant hormone metabolism; auxin biosynthesis.</text>
</comment>
<dbReference type="GO" id="GO:0050660">
    <property type="term" value="F:flavin adenine dinucleotide binding"/>
    <property type="evidence" value="ECO:0007669"/>
    <property type="project" value="InterPro"/>
</dbReference>
<keyword evidence="6" id="KW-0521">NADP</keyword>